<keyword evidence="5 11" id="KW-0812">Transmembrane</keyword>
<keyword evidence="10" id="KW-0325">Glycoprotein</keyword>
<feature type="transmembrane region" description="Helical" evidence="11">
    <location>
        <begin position="506"/>
        <end position="529"/>
    </location>
</feature>
<dbReference type="PANTHER" id="PTHR45828:SF3">
    <property type="entry name" value="FERRIC-CHELATE REDUCTASE 1"/>
    <property type="match status" value="1"/>
</dbReference>
<evidence type="ECO:0000256" key="9">
    <source>
        <dbReference type="ARBA" id="ARBA00023136"/>
    </source>
</evidence>
<keyword evidence="7 11" id="KW-1133">Transmembrane helix</keyword>
<feature type="transmembrane region" description="Helical" evidence="11">
    <location>
        <begin position="447"/>
        <end position="466"/>
    </location>
</feature>
<dbReference type="Pfam" id="PF03188">
    <property type="entry name" value="Cytochrom_B561"/>
    <property type="match status" value="1"/>
</dbReference>
<dbReference type="AlphaFoldDB" id="A0A9Q1DL39"/>
<feature type="domain" description="DOMON" evidence="13">
    <location>
        <begin position="219"/>
        <end position="331"/>
    </location>
</feature>
<evidence type="ECO:0000256" key="3">
    <source>
        <dbReference type="ARBA" id="ARBA00009195"/>
    </source>
</evidence>
<dbReference type="CDD" id="cd08760">
    <property type="entry name" value="Cyt_b561_FRRS1_like"/>
    <property type="match status" value="1"/>
</dbReference>
<evidence type="ECO:0000256" key="12">
    <source>
        <dbReference type="SAM" id="SignalP"/>
    </source>
</evidence>
<dbReference type="FunFam" id="2.60.40.4060:FF:000003">
    <property type="entry name" value="Ferric chelate reductase 1"/>
    <property type="match status" value="1"/>
</dbReference>
<evidence type="ECO:0000313" key="16">
    <source>
        <dbReference type="EMBL" id="KAJ8274443.1"/>
    </source>
</evidence>
<evidence type="ECO:0000256" key="8">
    <source>
        <dbReference type="ARBA" id="ARBA00023004"/>
    </source>
</evidence>
<evidence type="ECO:0000256" key="1">
    <source>
        <dbReference type="ARBA" id="ARBA00001970"/>
    </source>
</evidence>
<keyword evidence="17" id="KW-1185">Reference proteome</keyword>
<comment type="cofactor">
    <cofactor evidence="1">
        <name>heme b</name>
        <dbReference type="ChEBI" id="CHEBI:60344"/>
    </cofactor>
</comment>
<dbReference type="PROSITE" id="PS50836">
    <property type="entry name" value="DOMON"/>
    <property type="match status" value="1"/>
</dbReference>
<dbReference type="InterPro" id="IPR005018">
    <property type="entry name" value="DOMON_domain"/>
</dbReference>
<organism evidence="16 17">
    <name type="scientific">Conger conger</name>
    <name type="common">Conger eel</name>
    <name type="synonym">Muraena conger</name>
    <dbReference type="NCBI Taxonomy" id="82655"/>
    <lineage>
        <taxon>Eukaryota</taxon>
        <taxon>Metazoa</taxon>
        <taxon>Chordata</taxon>
        <taxon>Craniata</taxon>
        <taxon>Vertebrata</taxon>
        <taxon>Euteleostomi</taxon>
        <taxon>Actinopterygii</taxon>
        <taxon>Neopterygii</taxon>
        <taxon>Teleostei</taxon>
        <taxon>Anguilliformes</taxon>
        <taxon>Congridae</taxon>
        <taxon>Conger</taxon>
    </lineage>
</organism>
<proteinExistence type="inferred from homology"/>
<accession>A0A9Q1DL39</accession>
<dbReference type="InterPro" id="IPR002861">
    <property type="entry name" value="Reeler_dom"/>
</dbReference>
<dbReference type="SMART" id="SM00664">
    <property type="entry name" value="DoH"/>
    <property type="match status" value="1"/>
</dbReference>
<dbReference type="PROSITE" id="PS51019">
    <property type="entry name" value="REELIN"/>
    <property type="match status" value="1"/>
</dbReference>
<comment type="caution">
    <text evidence="16">The sequence shown here is derived from an EMBL/GenBank/DDBJ whole genome shotgun (WGS) entry which is preliminary data.</text>
</comment>
<comment type="similarity">
    <text evidence="3">Belongs to the FRRS1 family.</text>
</comment>
<evidence type="ECO:0000313" key="17">
    <source>
        <dbReference type="Proteomes" id="UP001152803"/>
    </source>
</evidence>
<dbReference type="PANTHER" id="PTHR45828">
    <property type="entry name" value="CYTOCHROME B561/FERRIC REDUCTASE TRANSMEMBRANE"/>
    <property type="match status" value="1"/>
</dbReference>
<feature type="transmembrane region" description="Helical" evidence="11">
    <location>
        <begin position="563"/>
        <end position="583"/>
    </location>
</feature>
<keyword evidence="8" id="KW-0408">Iron</keyword>
<dbReference type="InterPro" id="IPR042307">
    <property type="entry name" value="Reeler_sf"/>
</dbReference>
<dbReference type="Gene3D" id="2.60.40.4060">
    <property type="entry name" value="Reeler domain"/>
    <property type="match status" value="1"/>
</dbReference>
<name>A0A9Q1DL39_CONCO</name>
<feature type="transmembrane region" description="Helical" evidence="11">
    <location>
        <begin position="416"/>
        <end position="435"/>
    </location>
</feature>
<evidence type="ECO:0000256" key="2">
    <source>
        <dbReference type="ARBA" id="ARBA00004141"/>
    </source>
</evidence>
<dbReference type="EMBL" id="JAFJMO010000006">
    <property type="protein sequence ID" value="KAJ8274443.1"/>
    <property type="molecule type" value="Genomic_DNA"/>
</dbReference>
<reference evidence="16" key="1">
    <citation type="journal article" date="2023" name="Science">
        <title>Genome structures resolve the early diversification of teleost fishes.</title>
        <authorList>
            <person name="Parey E."/>
            <person name="Louis A."/>
            <person name="Montfort J."/>
            <person name="Bouchez O."/>
            <person name="Roques C."/>
            <person name="Iampietro C."/>
            <person name="Lluch J."/>
            <person name="Castinel A."/>
            <person name="Donnadieu C."/>
            <person name="Desvignes T."/>
            <person name="Floi Bucao C."/>
            <person name="Jouanno E."/>
            <person name="Wen M."/>
            <person name="Mejri S."/>
            <person name="Dirks R."/>
            <person name="Jansen H."/>
            <person name="Henkel C."/>
            <person name="Chen W.J."/>
            <person name="Zahm M."/>
            <person name="Cabau C."/>
            <person name="Klopp C."/>
            <person name="Thompson A.W."/>
            <person name="Robinson-Rechavi M."/>
            <person name="Braasch I."/>
            <person name="Lecointre G."/>
            <person name="Bobe J."/>
            <person name="Postlethwait J.H."/>
            <person name="Berthelot C."/>
            <person name="Roest Crollius H."/>
            <person name="Guiguen Y."/>
        </authorList>
    </citation>
    <scope>NUCLEOTIDE SEQUENCE</scope>
    <source>
        <strain evidence="16">Concon-B</strain>
    </source>
</reference>
<dbReference type="Pfam" id="PF02014">
    <property type="entry name" value="Reeler"/>
    <property type="match status" value="1"/>
</dbReference>
<protein>
    <recommendedName>
        <fullName evidence="18">Ferric-chelate reductase 1</fullName>
    </recommendedName>
</protein>
<keyword evidence="9 11" id="KW-0472">Membrane</keyword>
<comment type="subcellular location">
    <subcellularLocation>
        <location evidence="2">Membrane</location>
        <topology evidence="2">Multi-pass membrane protein</topology>
    </subcellularLocation>
</comment>
<keyword evidence="6" id="KW-0249">Electron transport</keyword>
<evidence type="ECO:0000259" key="14">
    <source>
        <dbReference type="PROSITE" id="PS50939"/>
    </source>
</evidence>
<evidence type="ECO:0000256" key="5">
    <source>
        <dbReference type="ARBA" id="ARBA00022692"/>
    </source>
</evidence>
<dbReference type="OrthoDB" id="6372137at2759"/>
<evidence type="ECO:0000256" key="4">
    <source>
        <dbReference type="ARBA" id="ARBA00022448"/>
    </source>
</evidence>
<keyword evidence="12" id="KW-0732">Signal</keyword>
<evidence type="ECO:0000256" key="10">
    <source>
        <dbReference type="ARBA" id="ARBA00023180"/>
    </source>
</evidence>
<dbReference type="Pfam" id="PF03351">
    <property type="entry name" value="DOMON"/>
    <property type="match status" value="1"/>
</dbReference>
<gene>
    <name evidence="16" type="ORF">COCON_G00090680</name>
</gene>
<evidence type="ECO:0000256" key="11">
    <source>
        <dbReference type="SAM" id="Phobius"/>
    </source>
</evidence>
<dbReference type="SMART" id="SM00665">
    <property type="entry name" value="B561"/>
    <property type="match status" value="1"/>
</dbReference>
<feature type="signal peptide" evidence="12">
    <location>
        <begin position="1"/>
        <end position="22"/>
    </location>
</feature>
<feature type="domain" description="Cytochrome b561" evidence="14">
    <location>
        <begin position="335"/>
        <end position="538"/>
    </location>
</feature>
<evidence type="ECO:0000256" key="7">
    <source>
        <dbReference type="ARBA" id="ARBA00022989"/>
    </source>
</evidence>
<dbReference type="CDD" id="cd08544">
    <property type="entry name" value="Reeler"/>
    <property type="match status" value="1"/>
</dbReference>
<dbReference type="InterPro" id="IPR006593">
    <property type="entry name" value="Cyt_b561/ferric_Rdtase_TM"/>
</dbReference>
<dbReference type="PROSITE" id="PS50939">
    <property type="entry name" value="CYTOCHROME_B561"/>
    <property type="match status" value="1"/>
</dbReference>
<sequence length="586" mass="64284">MDVRLWSLLLALVTVCGVTVEGFKNGKVAVACDSMAPLHDQPSPHIQPSSPYMITVDKSKFSPGDMIKVSIAPSASGTKYFEGFLIEARDAGRLDGPAVGSFDLVNPTISQLLKCGDIQGSAVSHTSKTKKTEIQVIWNAPKDSPPSVQFLATVVQHYSTFWVKISGPVISQSAVTPLPTQSITTPSGLLPKPFSSEGCGSTKTCLRDPVGCHPETDPKCFFLSFAAVVPGVVFELSGPAEGYVAFALSLDKWMGNDDVYQCVRSIDHVHVEAAYLRGRTYPEDPSGSGLSNVTWRLANGVIQCQFRREVHIPQDHRFDLNNSYYLFLANGRADYGMVHRHDRQPLISTNKKVITGPPENMSGSRSPLMIKFHGAFMLVAWMTAATTGIFIARYFKPCWPDWTILQQKAWFQFHRSLMILVVLLTATGFVLPFIYRGGWSSRAGAHPYLGCTVMTLAVLQPFMAIFRPPPDSARRYIFNWMHMGAGTSAVVIAVAAMFLGVGQQALLLPTASAALGGFVVWVAVAFLVLELHGLFKRGRKSREDEEPIIFEQQDYQDSMFKNVALVVFITGNVGFLIALLYSISSV</sequence>
<feature type="transmembrane region" description="Helical" evidence="11">
    <location>
        <begin position="372"/>
        <end position="395"/>
    </location>
</feature>
<evidence type="ECO:0000259" key="15">
    <source>
        <dbReference type="PROSITE" id="PS51019"/>
    </source>
</evidence>
<feature type="domain" description="Reelin" evidence="15">
    <location>
        <begin position="17"/>
        <end position="186"/>
    </location>
</feature>
<dbReference type="CDD" id="cd09628">
    <property type="entry name" value="DOMON_SDR_2_like"/>
    <property type="match status" value="1"/>
</dbReference>
<feature type="chain" id="PRO_5040163650" description="Ferric-chelate reductase 1" evidence="12">
    <location>
        <begin position="23"/>
        <end position="586"/>
    </location>
</feature>
<evidence type="ECO:0000256" key="6">
    <source>
        <dbReference type="ARBA" id="ARBA00022982"/>
    </source>
</evidence>
<dbReference type="GO" id="GO:0016020">
    <property type="term" value="C:membrane"/>
    <property type="evidence" value="ECO:0007669"/>
    <property type="project" value="UniProtKB-SubCell"/>
</dbReference>
<evidence type="ECO:0000259" key="13">
    <source>
        <dbReference type="PROSITE" id="PS50836"/>
    </source>
</evidence>
<dbReference type="InterPro" id="IPR051237">
    <property type="entry name" value="Ferric-chelate_Red/DefProt"/>
</dbReference>
<evidence type="ECO:0008006" key="18">
    <source>
        <dbReference type="Google" id="ProtNLM"/>
    </source>
</evidence>
<dbReference type="Gene3D" id="1.20.120.1770">
    <property type="match status" value="1"/>
</dbReference>
<feature type="transmembrane region" description="Helical" evidence="11">
    <location>
        <begin position="478"/>
        <end position="500"/>
    </location>
</feature>
<keyword evidence="4" id="KW-0813">Transport</keyword>
<dbReference type="Proteomes" id="UP001152803">
    <property type="component" value="Unassembled WGS sequence"/>
</dbReference>